<evidence type="ECO:0000313" key="2">
    <source>
        <dbReference type="EMBL" id="QNO56593.1"/>
    </source>
</evidence>
<dbReference type="AlphaFoldDB" id="A0A7G9Z8P4"/>
<organism evidence="3">
    <name type="scientific">Candidatus Methanophaga sp. ANME-1 ERB7</name>
    <dbReference type="NCBI Taxonomy" id="2759913"/>
    <lineage>
        <taxon>Archaea</taxon>
        <taxon>Methanobacteriati</taxon>
        <taxon>Methanobacteriota</taxon>
        <taxon>Stenosarchaea group</taxon>
        <taxon>Methanomicrobia</taxon>
        <taxon>Candidatus Methanophagales</taxon>
        <taxon>Candidatus Methanophagaceae</taxon>
        <taxon>Candidatus Methanophaga</taxon>
    </lineage>
</organism>
<gene>
    <name evidence="2" type="ORF">GDLDPPJJ_00020</name>
    <name evidence="3" type="ORF">HANIDNDE_00014</name>
    <name evidence="1" type="ORF">PCFKKONE_00015</name>
</gene>
<dbReference type="EMBL" id="MT631663">
    <property type="protein sequence ID" value="QNO56628.1"/>
    <property type="molecule type" value="Genomic_DNA"/>
</dbReference>
<accession>A0A7G9Z8P4</accession>
<sequence>MALEEEIRILRQDVEYIKGVLAELVDDSLLTSEEGAMVKEARREVNRGDLSDFIESEEL</sequence>
<evidence type="ECO:0000313" key="1">
    <source>
        <dbReference type="EMBL" id="QNO54111.1"/>
    </source>
</evidence>
<dbReference type="EMBL" id="MT631562">
    <property type="protein sequence ID" value="QNO54111.1"/>
    <property type="molecule type" value="Genomic_DNA"/>
</dbReference>
<protein>
    <submittedName>
        <fullName evidence="3">Uncharacterized protein</fullName>
    </submittedName>
</protein>
<reference evidence="3" key="1">
    <citation type="submission" date="2020-06" db="EMBL/GenBank/DDBJ databases">
        <title>Unique genomic features of the anaerobic methanotrophic archaea.</title>
        <authorList>
            <person name="Chadwick G.L."/>
            <person name="Skennerton C.T."/>
            <person name="Laso-Perez R."/>
            <person name="Leu A.O."/>
            <person name="Speth D.R."/>
            <person name="Yu H."/>
            <person name="Morgan-Lang C."/>
            <person name="Hatzenpichler R."/>
            <person name="Goudeau D."/>
            <person name="Malmstrom R."/>
            <person name="Brazelton W.J."/>
            <person name="Woyke T."/>
            <person name="Hallam S.J."/>
            <person name="Tyson G.W."/>
            <person name="Wegener G."/>
            <person name="Boetius A."/>
            <person name="Orphan V."/>
        </authorList>
    </citation>
    <scope>NUCLEOTIDE SEQUENCE</scope>
</reference>
<name>A0A7G9Z8P4_9EURY</name>
<dbReference type="EMBL" id="MT631662">
    <property type="protein sequence ID" value="QNO56593.1"/>
    <property type="molecule type" value="Genomic_DNA"/>
</dbReference>
<evidence type="ECO:0000313" key="3">
    <source>
        <dbReference type="EMBL" id="QNO56628.1"/>
    </source>
</evidence>
<proteinExistence type="predicted"/>